<evidence type="ECO:0000256" key="1">
    <source>
        <dbReference type="ARBA" id="ARBA00004141"/>
    </source>
</evidence>
<proteinExistence type="inferred from homology"/>
<keyword evidence="7 8" id="KW-0472">Membrane</keyword>
<evidence type="ECO:0000256" key="3">
    <source>
        <dbReference type="ARBA" id="ARBA00022448"/>
    </source>
</evidence>
<comment type="similarity">
    <text evidence="2 9">Belongs to the mitochondrial carrier (TC 2.A.29) family.</text>
</comment>
<dbReference type="STRING" id="1314782.A0A165RI52"/>
<dbReference type="Proteomes" id="UP000076761">
    <property type="component" value="Unassembled WGS sequence"/>
</dbReference>
<feature type="repeat" description="Solcar" evidence="8">
    <location>
        <begin position="238"/>
        <end position="327"/>
    </location>
</feature>
<dbReference type="InterPro" id="IPR018108">
    <property type="entry name" value="MCP_transmembrane"/>
</dbReference>
<dbReference type="OrthoDB" id="77989at2759"/>
<evidence type="ECO:0000256" key="7">
    <source>
        <dbReference type="ARBA" id="ARBA00023136"/>
    </source>
</evidence>
<evidence type="ECO:0000256" key="5">
    <source>
        <dbReference type="ARBA" id="ARBA00022737"/>
    </source>
</evidence>
<comment type="subcellular location">
    <subcellularLocation>
        <location evidence="1">Membrane</location>
        <topology evidence="1">Multi-pass membrane protein</topology>
    </subcellularLocation>
</comment>
<keyword evidence="6" id="KW-1133">Transmembrane helix</keyword>
<evidence type="ECO:0000256" key="4">
    <source>
        <dbReference type="ARBA" id="ARBA00022692"/>
    </source>
</evidence>
<name>A0A165RI52_9AGAM</name>
<dbReference type="AlphaFoldDB" id="A0A165RI52"/>
<feature type="region of interest" description="Disordered" evidence="10">
    <location>
        <begin position="119"/>
        <end position="156"/>
    </location>
</feature>
<dbReference type="GO" id="GO:0016020">
    <property type="term" value="C:membrane"/>
    <property type="evidence" value="ECO:0007669"/>
    <property type="project" value="UniProtKB-SubCell"/>
</dbReference>
<dbReference type="PROSITE" id="PS50920">
    <property type="entry name" value="SOLCAR"/>
    <property type="match status" value="1"/>
</dbReference>
<evidence type="ECO:0000256" key="6">
    <source>
        <dbReference type="ARBA" id="ARBA00022989"/>
    </source>
</evidence>
<keyword evidence="3 9" id="KW-0813">Transport</keyword>
<reference evidence="11 12" key="1">
    <citation type="journal article" date="2016" name="Mol. Biol. Evol.">
        <title>Comparative Genomics of Early-Diverging Mushroom-Forming Fungi Provides Insights into the Origins of Lignocellulose Decay Capabilities.</title>
        <authorList>
            <person name="Nagy L.G."/>
            <person name="Riley R."/>
            <person name="Tritt A."/>
            <person name="Adam C."/>
            <person name="Daum C."/>
            <person name="Floudas D."/>
            <person name="Sun H."/>
            <person name="Yadav J.S."/>
            <person name="Pangilinan J."/>
            <person name="Larsson K.H."/>
            <person name="Matsuura K."/>
            <person name="Barry K."/>
            <person name="Labutti K."/>
            <person name="Kuo R."/>
            <person name="Ohm R.A."/>
            <person name="Bhattacharya S.S."/>
            <person name="Shirouzu T."/>
            <person name="Yoshinaga Y."/>
            <person name="Martin F.M."/>
            <person name="Grigoriev I.V."/>
            <person name="Hibbett D.S."/>
        </authorList>
    </citation>
    <scope>NUCLEOTIDE SEQUENCE [LARGE SCALE GENOMIC DNA]</scope>
    <source>
        <strain evidence="11 12">HHB14362 ss-1</strain>
    </source>
</reference>
<dbReference type="FunCoup" id="A0A165RI52">
    <property type="interactions" value="35"/>
</dbReference>
<evidence type="ECO:0000313" key="12">
    <source>
        <dbReference type="Proteomes" id="UP000076761"/>
    </source>
</evidence>
<sequence>MTYPASLRDLYSSSPPTWSFVPAQQGTSASNATSSAAETPVYQYQWSRPPTNSIFDLSPSLNDPSGINVTLLLKALVASAFLKYTSFAIAIPWDVGRTLLQVQWVPRDVGQIEPPRETIEEVEEEEVLSNSSSDEHDSYFADPTSSPPGSRYSAPRESGYVVRRSVTEEATRPEYIIPIGSAGGVWGMMKRVARFKGEGWLALWKGTLTSCVMDLLSSTIQPVILSTLQAVFAPNLSPYQQLPLILPVISHIITGFLVSPLDLVRTRLMIQTSLARHRRYTGPIDALSQIIREEGGLRGVYLHPHLIIPTVLDSALRAIIPLALPGIIAANISPNLTEETHPIAWSFAELAGDWAGLLVTLPFETVRRRLQAQVRGSAKPIKACVELRPAPYNGVIDAMWHILTEERSDLPLERRRVRRPSRSGDKGKGREEAEVEEEVIEEGWFKNTGIGQLYRGLGMRFSASILMFVLGMLSGEERDSGWTEL</sequence>
<evidence type="ECO:0000256" key="9">
    <source>
        <dbReference type="RuleBase" id="RU000488"/>
    </source>
</evidence>
<accession>A0A165RI52</accession>
<dbReference type="InterPro" id="IPR023395">
    <property type="entry name" value="MCP_dom_sf"/>
</dbReference>
<evidence type="ECO:0000256" key="2">
    <source>
        <dbReference type="ARBA" id="ARBA00006375"/>
    </source>
</evidence>
<dbReference type="EMBL" id="KV425582">
    <property type="protein sequence ID" value="KZT23844.1"/>
    <property type="molecule type" value="Genomic_DNA"/>
</dbReference>
<keyword evidence="5" id="KW-0677">Repeat</keyword>
<dbReference type="Gene3D" id="1.50.40.10">
    <property type="entry name" value="Mitochondrial carrier domain"/>
    <property type="match status" value="1"/>
</dbReference>
<keyword evidence="12" id="KW-1185">Reference proteome</keyword>
<protein>
    <submittedName>
        <fullName evidence="11">Mitochondrial carrier</fullName>
    </submittedName>
</protein>
<dbReference type="PANTHER" id="PTHR45618">
    <property type="entry name" value="MITOCHONDRIAL DICARBOXYLATE CARRIER-RELATED"/>
    <property type="match status" value="1"/>
</dbReference>
<dbReference type="Pfam" id="PF00153">
    <property type="entry name" value="Mito_carr"/>
    <property type="match status" value="1"/>
</dbReference>
<gene>
    <name evidence="11" type="ORF">NEOLEDRAFT_1136018</name>
</gene>
<dbReference type="SUPFAM" id="SSF103506">
    <property type="entry name" value="Mitochondrial carrier"/>
    <property type="match status" value="1"/>
</dbReference>
<dbReference type="InParanoid" id="A0A165RI52"/>
<evidence type="ECO:0000256" key="10">
    <source>
        <dbReference type="SAM" id="MobiDB-lite"/>
    </source>
</evidence>
<organism evidence="11 12">
    <name type="scientific">Neolentinus lepideus HHB14362 ss-1</name>
    <dbReference type="NCBI Taxonomy" id="1314782"/>
    <lineage>
        <taxon>Eukaryota</taxon>
        <taxon>Fungi</taxon>
        <taxon>Dikarya</taxon>
        <taxon>Basidiomycota</taxon>
        <taxon>Agaricomycotina</taxon>
        <taxon>Agaricomycetes</taxon>
        <taxon>Gloeophyllales</taxon>
        <taxon>Gloeophyllaceae</taxon>
        <taxon>Neolentinus</taxon>
    </lineage>
</organism>
<dbReference type="InterPro" id="IPR050391">
    <property type="entry name" value="Mito_Metabolite_Transporter"/>
</dbReference>
<keyword evidence="4 8" id="KW-0812">Transmembrane</keyword>
<evidence type="ECO:0000256" key="8">
    <source>
        <dbReference type="PROSITE-ProRule" id="PRU00282"/>
    </source>
</evidence>
<evidence type="ECO:0000313" key="11">
    <source>
        <dbReference type="EMBL" id="KZT23844.1"/>
    </source>
</evidence>